<dbReference type="Proteomes" id="UP000798808">
    <property type="component" value="Unassembled WGS sequence"/>
</dbReference>
<dbReference type="Pfam" id="PF00924">
    <property type="entry name" value="MS_channel_2nd"/>
    <property type="match status" value="1"/>
</dbReference>
<dbReference type="InterPro" id="IPR010920">
    <property type="entry name" value="LSM_dom_sf"/>
</dbReference>
<evidence type="ECO:0000313" key="10">
    <source>
        <dbReference type="Proteomes" id="UP000798808"/>
    </source>
</evidence>
<evidence type="ECO:0000256" key="7">
    <source>
        <dbReference type="SAM" id="SignalP"/>
    </source>
</evidence>
<name>A0ABW9RUP8_9BACT</name>
<dbReference type="PANTHER" id="PTHR30221:SF1">
    <property type="entry name" value="SMALL-CONDUCTANCE MECHANOSENSITIVE CHANNEL"/>
    <property type="match status" value="1"/>
</dbReference>
<dbReference type="PANTHER" id="PTHR30221">
    <property type="entry name" value="SMALL-CONDUCTANCE MECHANOSENSITIVE CHANNEL"/>
    <property type="match status" value="1"/>
</dbReference>
<keyword evidence="3 6" id="KW-0812">Transmembrane</keyword>
<comment type="caution">
    <text evidence="9">The sequence shown here is derived from an EMBL/GenBank/DDBJ whole genome shotgun (WGS) entry which is preliminary data.</text>
</comment>
<evidence type="ECO:0000256" key="1">
    <source>
        <dbReference type="ARBA" id="ARBA00004141"/>
    </source>
</evidence>
<dbReference type="InterPro" id="IPR011014">
    <property type="entry name" value="MscS_channel_TM-2"/>
</dbReference>
<evidence type="ECO:0000259" key="8">
    <source>
        <dbReference type="Pfam" id="PF00924"/>
    </source>
</evidence>
<accession>A0ABW9RUP8</accession>
<dbReference type="InterPro" id="IPR023408">
    <property type="entry name" value="MscS_beta-dom_sf"/>
</dbReference>
<dbReference type="EMBL" id="SMLW01000648">
    <property type="protein sequence ID" value="MTI27952.1"/>
    <property type="molecule type" value="Genomic_DNA"/>
</dbReference>
<dbReference type="SUPFAM" id="SSF50182">
    <property type="entry name" value="Sm-like ribonucleoproteins"/>
    <property type="match status" value="1"/>
</dbReference>
<feature type="domain" description="Mechanosensitive ion channel MscS" evidence="8">
    <location>
        <begin position="163"/>
        <end position="229"/>
    </location>
</feature>
<keyword evidence="5 6" id="KW-0472">Membrane</keyword>
<evidence type="ECO:0000313" key="9">
    <source>
        <dbReference type="EMBL" id="MTI27952.1"/>
    </source>
</evidence>
<feature type="transmembrane region" description="Helical" evidence="6">
    <location>
        <begin position="145"/>
        <end position="165"/>
    </location>
</feature>
<feature type="chain" id="PRO_5045066669" evidence="7">
    <location>
        <begin position="23"/>
        <end position="328"/>
    </location>
</feature>
<reference evidence="9 10" key="1">
    <citation type="submission" date="2019-02" db="EMBL/GenBank/DDBJ databases">
        <authorList>
            <person name="Goldberg S.R."/>
            <person name="Haltli B.A."/>
            <person name="Correa H."/>
            <person name="Russell K.G."/>
        </authorList>
    </citation>
    <scope>NUCLEOTIDE SEQUENCE [LARGE SCALE GENOMIC DNA]</scope>
    <source>
        <strain evidence="9 10">JCM 16186</strain>
    </source>
</reference>
<feature type="transmembrane region" description="Helical" evidence="6">
    <location>
        <begin position="80"/>
        <end position="98"/>
    </location>
</feature>
<dbReference type="RefSeq" id="WP_343033938.1">
    <property type="nucleotide sequence ID" value="NZ_BAAAFL010000015.1"/>
</dbReference>
<evidence type="ECO:0000256" key="6">
    <source>
        <dbReference type="SAM" id="Phobius"/>
    </source>
</evidence>
<comment type="similarity">
    <text evidence="2">Belongs to the MscS (TC 1.A.23) family.</text>
</comment>
<comment type="subcellular location">
    <subcellularLocation>
        <location evidence="1">Membrane</location>
        <topology evidence="1">Multi-pass membrane protein</topology>
    </subcellularLocation>
</comment>
<organism evidence="9 10">
    <name type="scientific">Fulvivirga kasyanovii</name>
    <dbReference type="NCBI Taxonomy" id="396812"/>
    <lineage>
        <taxon>Bacteria</taxon>
        <taxon>Pseudomonadati</taxon>
        <taxon>Bacteroidota</taxon>
        <taxon>Cytophagia</taxon>
        <taxon>Cytophagales</taxon>
        <taxon>Fulvivirgaceae</taxon>
        <taxon>Fulvivirga</taxon>
    </lineage>
</organism>
<evidence type="ECO:0000256" key="2">
    <source>
        <dbReference type="ARBA" id="ARBA00008017"/>
    </source>
</evidence>
<dbReference type="Gene3D" id="1.10.287.1260">
    <property type="match status" value="1"/>
</dbReference>
<dbReference type="SUPFAM" id="SSF82861">
    <property type="entry name" value="Mechanosensitive channel protein MscS (YggB), transmembrane region"/>
    <property type="match status" value="1"/>
</dbReference>
<keyword evidence="4 6" id="KW-1133">Transmembrane helix</keyword>
<dbReference type="InterPro" id="IPR006685">
    <property type="entry name" value="MscS_channel_2nd"/>
</dbReference>
<dbReference type="Gene3D" id="2.30.30.60">
    <property type="match status" value="1"/>
</dbReference>
<evidence type="ECO:0000256" key="3">
    <source>
        <dbReference type="ARBA" id="ARBA00022692"/>
    </source>
</evidence>
<proteinExistence type="inferred from homology"/>
<feature type="signal peptide" evidence="7">
    <location>
        <begin position="1"/>
        <end position="22"/>
    </location>
</feature>
<evidence type="ECO:0000256" key="4">
    <source>
        <dbReference type="ARBA" id="ARBA00022989"/>
    </source>
</evidence>
<evidence type="ECO:0000256" key="5">
    <source>
        <dbReference type="ARBA" id="ARBA00023136"/>
    </source>
</evidence>
<keyword evidence="7" id="KW-0732">Signal</keyword>
<protein>
    <submittedName>
        <fullName evidence="9">Mechanosensitive ion channel</fullName>
    </submittedName>
</protein>
<sequence length="328" mass="36358">MKKIIILYFLLFACYISGFAQKQNDTVPKAVVVVSADSLEVKVVEGDSAKTDQAEGDNGVVEDVKGDLPQISKIISLGKIFWTLVFILVGFVLVRFLGSVLEKLAEKSTNYRITIKGLVPVVKISTWLFIIFIIIAGIFQPKIATVLAVTASIGIAVGFAAQDILKNVFGGIMILFDRPFQVGDKIEAGEYYGEVVEIGLRSTRIVTPDDSLVSIPNGELMNKSVSNSNSGAADCQVVAEIYLPITVDTESVRQVAIEAAQVSRFIYLNKPIVVLFFNEVKERRSYLKMRLKAYVSDIRNEFAFKSDMTEIVMRELLRNKLIDPEDLK</sequence>
<gene>
    <name evidence="9" type="ORF">E1163_23545</name>
</gene>
<dbReference type="InterPro" id="IPR045275">
    <property type="entry name" value="MscS_archaea/bacteria_type"/>
</dbReference>
<keyword evidence="10" id="KW-1185">Reference proteome</keyword>
<feature type="transmembrane region" description="Helical" evidence="6">
    <location>
        <begin position="118"/>
        <end position="139"/>
    </location>
</feature>